<dbReference type="PROSITE" id="PS51186">
    <property type="entry name" value="GNAT"/>
    <property type="match status" value="1"/>
</dbReference>
<keyword evidence="5" id="KW-1185">Reference proteome</keyword>
<dbReference type="EMBL" id="QJSX01000007">
    <property type="protein sequence ID" value="PYE53773.1"/>
    <property type="molecule type" value="Genomic_DNA"/>
</dbReference>
<feature type="domain" description="N-acetyltransferase" evidence="3">
    <location>
        <begin position="3"/>
        <end position="167"/>
    </location>
</feature>
<evidence type="ECO:0000313" key="5">
    <source>
        <dbReference type="Proteomes" id="UP000248326"/>
    </source>
</evidence>
<evidence type="ECO:0000259" key="3">
    <source>
        <dbReference type="PROSITE" id="PS51186"/>
    </source>
</evidence>
<dbReference type="Gene3D" id="3.40.630.30">
    <property type="match status" value="1"/>
</dbReference>
<evidence type="ECO:0000256" key="1">
    <source>
        <dbReference type="ARBA" id="ARBA00022679"/>
    </source>
</evidence>
<gene>
    <name evidence="4" type="ORF">DES52_10731</name>
</gene>
<dbReference type="Pfam" id="PF00583">
    <property type="entry name" value="Acetyltransf_1"/>
    <property type="match status" value="1"/>
</dbReference>
<dbReference type="InterPro" id="IPR050832">
    <property type="entry name" value="Bact_Acetyltransf"/>
</dbReference>
<dbReference type="OrthoDB" id="5292888at2"/>
<dbReference type="SUPFAM" id="SSF55729">
    <property type="entry name" value="Acyl-CoA N-acyltransferases (Nat)"/>
    <property type="match status" value="1"/>
</dbReference>
<reference evidence="4 5" key="1">
    <citation type="submission" date="2018-06" db="EMBL/GenBank/DDBJ databases">
        <title>Genomic Encyclopedia of Type Strains, Phase IV (KMG-IV): sequencing the most valuable type-strain genomes for metagenomic binning, comparative biology and taxonomic classification.</title>
        <authorList>
            <person name="Goeker M."/>
        </authorList>
    </citation>
    <scope>NUCLEOTIDE SEQUENCE [LARGE SCALE GENOMIC DNA]</scope>
    <source>
        <strain evidence="4 5">DSM 18048</strain>
    </source>
</reference>
<evidence type="ECO:0000256" key="2">
    <source>
        <dbReference type="ARBA" id="ARBA00023315"/>
    </source>
</evidence>
<proteinExistence type="predicted"/>
<accession>A0A318S6D3</accession>
<keyword evidence="1 4" id="KW-0808">Transferase</keyword>
<sequence length="170" mass="18972">MSFSIRPARLADAPSLARVHVTSWLETYDGLVPSAFLDRMTSDEMRERRTRGWSHLIGDATQVALAAEANGRVVGFVNGGPPRDHPRYDAELYALYLLREAQGRGVGAALFEALVETLRSRGAASMALWVLDANPTRGFYRRMGGVEDGEKRERIPEGELREVRFGWPNL</sequence>
<organism evidence="4 5">
    <name type="scientific">Deinococcus yavapaiensis KR-236</name>
    <dbReference type="NCBI Taxonomy" id="694435"/>
    <lineage>
        <taxon>Bacteria</taxon>
        <taxon>Thermotogati</taxon>
        <taxon>Deinococcota</taxon>
        <taxon>Deinococci</taxon>
        <taxon>Deinococcales</taxon>
        <taxon>Deinococcaceae</taxon>
        <taxon>Deinococcus</taxon>
    </lineage>
</organism>
<dbReference type="CDD" id="cd04301">
    <property type="entry name" value="NAT_SF"/>
    <property type="match status" value="1"/>
</dbReference>
<keyword evidence="2 4" id="KW-0012">Acyltransferase</keyword>
<dbReference type="PANTHER" id="PTHR43877">
    <property type="entry name" value="AMINOALKYLPHOSPHONATE N-ACETYLTRANSFERASE-RELATED-RELATED"/>
    <property type="match status" value="1"/>
</dbReference>
<dbReference type="GO" id="GO:0016747">
    <property type="term" value="F:acyltransferase activity, transferring groups other than amino-acyl groups"/>
    <property type="evidence" value="ECO:0007669"/>
    <property type="project" value="InterPro"/>
</dbReference>
<dbReference type="AlphaFoldDB" id="A0A318S6D3"/>
<comment type="caution">
    <text evidence="4">The sequence shown here is derived from an EMBL/GenBank/DDBJ whole genome shotgun (WGS) entry which is preliminary data.</text>
</comment>
<protein>
    <submittedName>
        <fullName evidence="4">L-amino acid N-acyltransferase YncA</fullName>
    </submittedName>
</protein>
<dbReference type="InterPro" id="IPR016181">
    <property type="entry name" value="Acyl_CoA_acyltransferase"/>
</dbReference>
<evidence type="ECO:0000313" key="4">
    <source>
        <dbReference type="EMBL" id="PYE53773.1"/>
    </source>
</evidence>
<name>A0A318S6D3_9DEIO</name>
<dbReference type="Proteomes" id="UP000248326">
    <property type="component" value="Unassembled WGS sequence"/>
</dbReference>
<dbReference type="InterPro" id="IPR000182">
    <property type="entry name" value="GNAT_dom"/>
</dbReference>
<dbReference type="RefSeq" id="WP_110886685.1">
    <property type="nucleotide sequence ID" value="NZ_QJSX01000007.1"/>
</dbReference>